<dbReference type="SUPFAM" id="SSF51735">
    <property type="entry name" value="NAD(P)-binding Rossmann-fold domains"/>
    <property type="match status" value="1"/>
</dbReference>
<comment type="caution">
    <text evidence="2">The sequence shown here is derived from an EMBL/GenBank/DDBJ whole genome shotgun (WGS) entry which is preliminary data.</text>
</comment>
<protein>
    <submittedName>
        <fullName evidence="2">NAD-dependent epimerase/dehydratase</fullName>
    </submittedName>
</protein>
<dbReference type="Gene3D" id="3.40.50.720">
    <property type="entry name" value="NAD(P)-binding Rossmann-like Domain"/>
    <property type="match status" value="1"/>
</dbReference>
<dbReference type="eggNOG" id="COG0451">
    <property type="taxonomic scope" value="Bacteria"/>
</dbReference>
<dbReference type="PANTHER" id="PTHR43245:SF58">
    <property type="entry name" value="BLL5923 PROTEIN"/>
    <property type="match status" value="1"/>
</dbReference>
<dbReference type="Pfam" id="PF01370">
    <property type="entry name" value="Epimerase"/>
    <property type="match status" value="1"/>
</dbReference>
<feature type="domain" description="NAD-dependent epimerase/dehydratase" evidence="1">
    <location>
        <begin position="8"/>
        <end position="227"/>
    </location>
</feature>
<dbReference type="PANTHER" id="PTHR43245">
    <property type="entry name" value="BIFUNCTIONAL POLYMYXIN RESISTANCE PROTEIN ARNA"/>
    <property type="match status" value="1"/>
</dbReference>
<organism evidence="2 3">
    <name type="scientific">Tepidicaulis marinus</name>
    <dbReference type="NCBI Taxonomy" id="1333998"/>
    <lineage>
        <taxon>Bacteria</taxon>
        <taxon>Pseudomonadati</taxon>
        <taxon>Pseudomonadota</taxon>
        <taxon>Alphaproteobacteria</taxon>
        <taxon>Hyphomicrobiales</taxon>
        <taxon>Parvibaculaceae</taxon>
        <taxon>Tepidicaulis</taxon>
    </lineage>
</organism>
<evidence type="ECO:0000313" key="2">
    <source>
        <dbReference type="EMBL" id="GAK46179.1"/>
    </source>
</evidence>
<evidence type="ECO:0000259" key="1">
    <source>
        <dbReference type="Pfam" id="PF01370"/>
    </source>
</evidence>
<dbReference type="EMBL" id="BBIO01000015">
    <property type="protein sequence ID" value="GAK46179.1"/>
    <property type="molecule type" value="Genomic_DNA"/>
</dbReference>
<dbReference type="InterPro" id="IPR050177">
    <property type="entry name" value="Lipid_A_modif_metabolic_enz"/>
</dbReference>
<keyword evidence="3" id="KW-1185">Reference proteome</keyword>
<dbReference type="InterPro" id="IPR001509">
    <property type="entry name" value="Epimerase_deHydtase"/>
</dbReference>
<dbReference type="Proteomes" id="UP000028702">
    <property type="component" value="Unassembled WGS sequence"/>
</dbReference>
<dbReference type="RefSeq" id="WP_045448477.1">
    <property type="nucleotide sequence ID" value="NZ_BBIO01000015.1"/>
</dbReference>
<proteinExistence type="predicted"/>
<accession>A0A081BDR1</accession>
<dbReference type="InterPro" id="IPR036291">
    <property type="entry name" value="NAD(P)-bd_dom_sf"/>
</dbReference>
<name>A0A081BDR1_9HYPH</name>
<dbReference type="AlphaFoldDB" id="A0A081BDR1"/>
<sequence>MRKPTGSVLITGANGFVGRHLTRRLVSQNIPLKLMVREAARLPAAWRNNSNITVQELGDLGACADGELADALAGVDAIVHLAGISASRGLDLHEYQKQNAEVTERLCLQAENSGVSAFIYMSSIFAVSGSTHAGIISDETSAEPKTEYGRSKLAGELYVNKLARKGIFSVSLRPPLVIAPDAGGNWKQLMRLSASGIPLPFASLDNRRTYCGIETLVDAIMVLVLQNWPASKSGSYALAERGAVSLADTLRLLRSGMSVPRRLYHFPSFVFGLLSGVPGLGARLQSLAGDCEVDACRFYETFEFEPENELADLIYRCGKEYAYKQRLETEEMM</sequence>
<reference evidence="2 3" key="1">
    <citation type="submission" date="2014-07" db="EMBL/GenBank/DDBJ databases">
        <title>Tepidicaulis marinum gen. nov., sp. nov., a novel marine bacterium denitrifying nitrate to nitrous oxide strictly under microaerobic conditions.</title>
        <authorList>
            <person name="Takeuchi M."/>
            <person name="Yamagishi T."/>
            <person name="Kamagata Y."/>
            <person name="Oshima K."/>
            <person name="Hattori M."/>
            <person name="Katayama T."/>
            <person name="Hanada S."/>
            <person name="Tamaki H."/>
            <person name="Marumo K."/>
            <person name="Maeda H."/>
            <person name="Nedachi M."/>
            <person name="Iwasaki W."/>
            <person name="Suwa Y."/>
            <person name="Sakata S."/>
        </authorList>
    </citation>
    <scope>NUCLEOTIDE SEQUENCE [LARGE SCALE GENOMIC DNA]</scope>
    <source>
        <strain evidence="2 3">MA2</strain>
    </source>
</reference>
<evidence type="ECO:0000313" key="3">
    <source>
        <dbReference type="Proteomes" id="UP000028702"/>
    </source>
</evidence>
<dbReference type="STRING" id="1333998.M2A_2678"/>
<gene>
    <name evidence="2" type="ORF">M2A_2678</name>
</gene>